<proteinExistence type="predicted"/>
<keyword evidence="2 3" id="KW-0040">ANK repeat</keyword>
<evidence type="ECO:0000256" key="2">
    <source>
        <dbReference type="ARBA" id="ARBA00023043"/>
    </source>
</evidence>
<evidence type="ECO:0000256" key="4">
    <source>
        <dbReference type="SAM" id="MobiDB-lite"/>
    </source>
</evidence>
<dbReference type="PROSITE" id="PS50088">
    <property type="entry name" value="ANK_REPEAT"/>
    <property type="match status" value="3"/>
</dbReference>
<evidence type="ECO:0000313" key="5">
    <source>
        <dbReference type="EMBL" id="KAK3262555.1"/>
    </source>
</evidence>
<dbReference type="EMBL" id="LGRX02016109">
    <property type="protein sequence ID" value="KAK3262555.1"/>
    <property type="molecule type" value="Genomic_DNA"/>
</dbReference>
<dbReference type="Proteomes" id="UP001190700">
    <property type="component" value="Unassembled WGS sequence"/>
</dbReference>
<organism evidence="5 6">
    <name type="scientific">Cymbomonas tetramitiformis</name>
    <dbReference type="NCBI Taxonomy" id="36881"/>
    <lineage>
        <taxon>Eukaryota</taxon>
        <taxon>Viridiplantae</taxon>
        <taxon>Chlorophyta</taxon>
        <taxon>Pyramimonadophyceae</taxon>
        <taxon>Pyramimonadales</taxon>
        <taxon>Pyramimonadaceae</taxon>
        <taxon>Cymbomonas</taxon>
    </lineage>
</organism>
<evidence type="ECO:0000313" key="6">
    <source>
        <dbReference type="Proteomes" id="UP001190700"/>
    </source>
</evidence>
<gene>
    <name evidence="5" type="ORF">CYMTET_28596</name>
</gene>
<dbReference type="Pfam" id="PF12796">
    <property type="entry name" value="Ank_2"/>
    <property type="match status" value="2"/>
</dbReference>
<evidence type="ECO:0000256" key="1">
    <source>
        <dbReference type="ARBA" id="ARBA00022737"/>
    </source>
</evidence>
<evidence type="ECO:0000256" key="3">
    <source>
        <dbReference type="PROSITE-ProRule" id="PRU00023"/>
    </source>
</evidence>
<dbReference type="PANTHER" id="PTHR24123:SF33">
    <property type="entry name" value="PROTEIN HOS4"/>
    <property type="match status" value="1"/>
</dbReference>
<keyword evidence="1" id="KW-0677">Repeat</keyword>
<dbReference type="Pfam" id="PF00023">
    <property type="entry name" value="Ank"/>
    <property type="match status" value="1"/>
</dbReference>
<comment type="caution">
    <text evidence="5">The sequence shown here is derived from an EMBL/GenBank/DDBJ whole genome shotgun (WGS) entry which is preliminary data.</text>
</comment>
<sequence length="947" mass="104979">MAGLAVDVAARENEFRELFSRQRESWDIPELDYPFQSLIPAFKHQDVFLRRGAFQEEEDIPKMFALKSEARIPVGQPTIVSSSEFNRNWDLFTEGSMKYVNWDNVFVAGGSVMACLCPISPEYNTSNRSRREYLHDVGYPGSDIDLFFYGLEETEAKAKMIEVYEAICEAIPYEVIVFRSTHAVTIVSQYPYRHIQIVLRLYSSPYEVLAGFDVDTCAVGFDGKDVWVAPRCHQALVSQILPVDMTRRSPTYEMRLAKYASRGFEVAVPALERRRVDPMLFERSWKNVRGLAKLLLLEVLRTPEARTRYKELHRSNKRRPPARPRFGKLRAYSQTRWAEERLEELRAGADASDYSTVFLPWGPGHCARNTMGMMHTKDYILNSPWFAKERRHHIHPCFFGTMPEVLKDCCPNDPPIPDDVNPEELEAFVRGKLTFLVDNPGRQMIGSFHPITDEDWSEGAYFSEEVVGLCAAVAVDDVDTVRAMLEAQGDPNQRDFLGRTPLLIAALTGSAATAALLLSHHARLSDCLADGRNALHVAAAYGHTAILTLVLDAATARAAAGEVAEPVDNLDINIVDWDHKMSPLHFAVGFAQIDAAQLLLHHGADVVLPLSLPRSPDMGMGDTPPSLTPLSLALRVATWDQAAACRLVEVLLKANCPLQTLNADVRNIFHEAAASGEAAVLRQLALGHSKTPLSRTLNVISKSRDTPLLEAIKAGNEACVKALLDAGAKVNIDQADVDDARKRAASAAATQDYQLKSMANMDIGAVAQPLWLAIASAFNLDHHHRSGMRFRSPRICDDRRDKSPKDEGMKKLMIVKTLLEKGAAVNGTLEELGQATHQINLPHQLTMNRGEVAKGRQTTPLDWAIFAEKKAAKIVEEHEGEHSLKSKEWAHLTAGAGGKTSFAESYVSKSKFRSILQEQRTAYPVGTYRHAPSRTLPGAAGGPPPGS</sequence>
<dbReference type="PANTHER" id="PTHR24123">
    <property type="entry name" value="ANKYRIN REPEAT-CONTAINING"/>
    <property type="match status" value="1"/>
</dbReference>
<name>A0AAE0FMT6_9CHLO</name>
<dbReference type="PROSITE" id="PS50297">
    <property type="entry name" value="ANK_REP_REGION"/>
    <property type="match status" value="3"/>
</dbReference>
<feature type="region of interest" description="Disordered" evidence="4">
    <location>
        <begin position="923"/>
        <end position="947"/>
    </location>
</feature>
<dbReference type="InterPro" id="IPR036770">
    <property type="entry name" value="Ankyrin_rpt-contain_sf"/>
</dbReference>
<feature type="repeat" description="ANK" evidence="3">
    <location>
        <begin position="703"/>
        <end position="735"/>
    </location>
</feature>
<feature type="repeat" description="ANK" evidence="3">
    <location>
        <begin position="530"/>
        <end position="552"/>
    </location>
</feature>
<dbReference type="InterPro" id="IPR051165">
    <property type="entry name" value="Multifunctional_ANK_Repeat"/>
</dbReference>
<dbReference type="SMART" id="SM00248">
    <property type="entry name" value="ANK"/>
    <property type="match status" value="6"/>
</dbReference>
<dbReference type="Gene3D" id="1.25.40.20">
    <property type="entry name" value="Ankyrin repeat-containing domain"/>
    <property type="match status" value="2"/>
</dbReference>
<dbReference type="PRINTS" id="PR01415">
    <property type="entry name" value="ANKYRIN"/>
</dbReference>
<protein>
    <submittedName>
        <fullName evidence="5">Uncharacterized protein</fullName>
    </submittedName>
</protein>
<dbReference type="SUPFAM" id="SSF48403">
    <property type="entry name" value="Ankyrin repeat"/>
    <property type="match status" value="1"/>
</dbReference>
<dbReference type="Pfam" id="PF26128">
    <property type="entry name" value="Gad2"/>
    <property type="match status" value="1"/>
</dbReference>
<dbReference type="AlphaFoldDB" id="A0AAE0FMT6"/>
<accession>A0AAE0FMT6</accession>
<dbReference type="InterPro" id="IPR002110">
    <property type="entry name" value="Ankyrin_rpt"/>
</dbReference>
<reference evidence="5 6" key="1">
    <citation type="journal article" date="2015" name="Genome Biol. Evol.">
        <title>Comparative Genomics of a Bacterivorous Green Alga Reveals Evolutionary Causalities and Consequences of Phago-Mixotrophic Mode of Nutrition.</title>
        <authorList>
            <person name="Burns J.A."/>
            <person name="Paasch A."/>
            <person name="Narechania A."/>
            <person name="Kim E."/>
        </authorList>
    </citation>
    <scope>NUCLEOTIDE SEQUENCE [LARGE SCALE GENOMIC DNA]</scope>
    <source>
        <strain evidence="5 6">PLY_AMNH</strain>
    </source>
</reference>
<keyword evidence="6" id="KW-1185">Reference proteome</keyword>
<feature type="repeat" description="ANK" evidence="3">
    <location>
        <begin position="579"/>
        <end position="606"/>
    </location>
</feature>